<protein>
    <submittedName>
        <fullName evidence="2">Uncharacterized protein</fullName>
    </submittedName>
</protein>
<gene>
    <name evidence="2" type="ORF">B296_00024236</name>
</gene>
<evidence type="ECO:0000256" key="1">
    <source>
        <dbReference type="SAM" id="MobiDB-lite"/>
    </source>
</evidence>
<sequence>MEYSERDFASRNSMFFETADVRMRDHHQLQLQPTAPQTYVLDTDVFMQDHHKLLTRLLPHKQEEDSHRLCSSAAPPQKYAINAGGSAESSSPSSAAERDVSP</sequence>
<dbReference type="AlphaFoldDB" id="A0A444CP19"/>
<organism evidence="2 3">
    <name type="scientific">Ensete ventricosum</name>
    <name type="common">Abyssinian banana</name>
    <name type="synonym">Musa ensete</name>
    <dbReference type="NCBI Taxonomy" id="4639"/>
    <lineage>
        <taxon>Eukaryota</taxon>
        <taxon>Viridiplantae</taxon>
        <taxon>Streptophyta</taxon>
        <taxon>Embryophyta</taxon>
        <taxon>Tracheophyta</taxon>
        <taxon>Spermatophyta</taxon>
        <taxon>Magnoliopsida</taxon>
        <taxon>Liliopsida</taxon>
        <taxon>Zingiberales</taxon>
        <taxon>Musaceae</taxon>
        <taxon>Ensete</taxon>
    </lineage>
</organism>
<reference evidence="2 3" key="1">
    <citation type="journal article" date="2014" name="Agronomy (Basel)">
        <title>A Draft Genome Sequence for Ensete ventricosum, the Drought-Tolerant Tree Against Hunger.</title>
        <authorList>
            <person name="Harrison J."/>
            <person name="Moore K.A."/>
            <person name="Paszkiewicz K."/>
            <person name="Jones T."/>
            <person name="Grant M."/>
            <person name="Ambacheew D."/>
            <person name="Muzemil S."/>
            <person name="Studholme D.J."/>
        </authorList>
    </citation>
    <scope>NUCLEOTIDE SEQUENCE [LARGE SCALE GENOMIC DNA]</scope>
</reference>
<feature type="region of interest" description="Disordered" evidence="1">
    <location>
        <begin position="65"/>
        <end position="102"/>
    </location>
</feature>
<name>A0A444CP19_ENSVE</name>
<comment type="caution">
    <text evidence="2">The sequence shown here is derived from an EMBL/GenBank/DDBJ whole genome shotgun (WGS) entry which is preliminary data.</text>
</comment>
<accession>A0A444CP19</accession>
<evidence type="ECO:0000313" key="2">
    <source>
        <dbReference type="EMBL" id="RRT72203.1"/>
    </source>
</evidence>
<dbReference type="EMBL" id="AMZH03003477">
    <property type="protein sequence ID" value="RRT72203.1"/>
    <property type="molecule type" value="Genomic_DNA"/>
</dbReference>
<proteinExistence type="predicted"/>
<dbReference type="Proteomes" id="UP000287651">
    <property type="component" value="Unassembled WGS sequence"/>
</dbReference>
<evidence type="ECO:0000313" key="3">
    <source>
        <dbReference type="Proteomes" id="UP000287651"/>
    </source>
</evidence>
<feature type="compositionally biased region" description="Low complexity" evidence="1">
    <location>
        <begin position="83"/>
        <end position="95"/>
    </location>
</feature>